<name>A0A1H1NPL8_BRESA</name>
<dbReference type="STRING" id="629680.SAMN04489751_1011"/>
<dbReference type="AlphaFoldDB" id="A0A1H1NPL8"/>
<gene>
    <name evidence="3" type="ORF">SAMN04489751_1011</name>
</gene>
<organism evidence="3 4">
    <name type="scientific">Brevibacterium sandarakinum</name>
    <dbReference type="NCBI Taxonomy" id="629680"/>
    <lineage>
        <taxon>Bacteria</taxon>
        <taxon>Bacillati</taxon>
        <taxon>Actinomycetota</taxon>
        <taxon>Actinomycetes</taxon>
        <taxon>Micrococcales</taxon>
        <taxon>Brevibacteriaceae</taxon>
        <taxon>Brevibacterium</taxon>
    </lineage>
</organism>
<dbReference type="InterPro" id="IPR023833">
    <property type="entry name" value="Signal_pept_SipW-depend-type"/>
</dbReference>
<protein>
    <submittedName>
        <fullName evidence="3">SipW-cognate class signal peptide</fullName>
    </submittedName>
</protein>
<dbReference type="EMBL" id="LT629739">
    <property type="protein sequence ID" value="SDS00966.1"/>
    <property type="molecule type" value="Genomic_DNA"/>
</dbReference>
<reference evidence="3" key="1">
    <citation type="submission" date="2016-10" db="EMBL/GenBank/DDBJ databases">
        <authorList>
            <person name="Varghese N."/>
            <person name="Submissions S."/>
        </authorList>
    </citation>
    <scope>NUCLEOTIDE SEQUENCE [LARGE SCALE GENOMIC DNA]</scope>
    <source>
        <strain evidence="3">DSM 22082</strain>
    </source>
</reference>
<dbReference type="Proteomes" id="UP000199700">
    <property type="component" value="Chromosome"/>
</dbReference>
<evidence type="ECO:0000256" key="1">
    <source>
        <dbReference type="SAM" id="MobiDB-lite"/>
    </source>
</evidence>
<feature type="region of interest" description="Disordered" evidence="1">
    <location>
        <begin position="216"/>
        <end position="248"/>
    </location>
</feature>
<feature type="compositionally biased region" description="Basic and acidic residues" evidence="1">
    <location>
        <begin position="17"/>
        <end position="36"/>
    </location>
</feature>
<keyword evidence="2" id="KW-0472">Membrane</keyword>
<proteinExistence type="predicted"/>
<keyword evidence="2" id="KW-1133">Transmembrane helix</keyword>
<dbReference type="NCBIfam" id="TIGR04088">
    <property type="entry name" value="cognate_SipW"/>
    <property type="match status" value="1"/>
</dbReference>
<feature type="transmembrane region" description="Helical" evidence="2">
    <location>
        <begin position="44"/>
        <end position="65"/>
    </location>
</feature>
<accession>A0A1H1NPL8</accession>
<keyword evidence="4" id="KW-1185">Reference proteome</keyword>
<feature type="region of interest" description="Disordered" evidence="1">
    <location>
        <begin position="1"/>
        <end position="36"/>
    </location>
</feature>
<evidence type="ECO:0000313" key="4">
    <source>
        <dbReference type="Proteomes" id="UP000199700"/>
    </source>
</evidence>
<sequence>MRFSLGPLRAPNPSERVSPEVRSDGRRQNLAREQRQRRLRNRRIKAVLAGGLVFGIGSAATLAAWTDTEEASGSFEAGTFNIELAVDGSWNNTSEMNFDAAGMYPGSKVYAPVFVRTTPDTTMNGELIVSSAGAGNSTGIAGSLEYRAVTESIAPGQEGSFSDGCTASAFEGSLPFIFGSTGSHEPLLTGGDGDGPQDLHAASADVRAYCFEVTLPTDTPNDAQGTSAENTWTFGAESVETPSDTGAS</sequence>
<evidence type="ECO:0000313" key="3">
    <source>
        <dbReference type="EMBL" id="SDS00966.1"/>
    </source>
</evidence>
<feature type="compositionally biased region" description="Polar residues" evidence="1">
    <location>
        <begin position="216"/>
        <end position="233"/>
    </location>
</feature>
<evidence type="ECO:0000256" key="2">
    <source>
        <dbReference type="SAM" id="Phobius"/>
    </source>
</evidence>
<keyword evidence="2" id="KW-0812">Transmembrane</keyword>